<accession>A0A090VFP3</accession>
<evidence type="ECO:0000256" key="4">
    <source>
        <dbReference type="ARBA" id="ARBA00023136"/>
    </source>
</evidence>
<dbReference type="InterPro" id="IPR012944">
    <property type="entry name" value="SusD_RagB_dom"/>
</dbReference>
<organism evidence="7 8">
    <name type="scientific">Algibacter lectus</name>
    <dbReference type="NCBI Taxonomy" id="221126"/>
    <lineage>
        <taxon>Bacteria</taxon>
        <taxon>Pseudomonadati</taxon>
        <taxon>Bacteroidota</taxon>
        <taxon>Flavobacteriia</taxon>
        <taxon>Flavobacteriales</taxon>
        <taxon>Flavobacteriaceae</taxon>
        <taxon>Algibacter</taxon>
    </lineage>
</organism>
<dbReference type="AlphaFoldDB" id="A0A090VFP3"/>
<dbReference type="Proteomes" id="UP000029644">
    <property type="component" value="Unassembled WGS sequence"/>
</dbReference>
<evidence type="ECO:0000313" key="8">
    <source>
        <dbReference type="Proteomes" id="UP000029644"/>
    </source>
</evidence>
<name>A0A090VFP3_9FLAO</name>
<dbReference type="InterPro" id="IPR011990">
    <property type="entry name" value="TPR-like_helical_dom_sf"/>
</dbReference>
<reference evidence="7 8" key="1">
    <citation type="journal article" date="2014" name="Genome Announc.">
        <title>Draft Genome Sequences of Marine Flavobacterium Algibacter lectus Strains SS8 and NR4.</title>
        <authorList>
            <person name="Takatani N."/>
            <person name="Nakanishi M."/>
            <person name="Meirelles P."/>
            <person name="Mino S."/>
            <person name="Suda W."/>
            <person name="Oshima K."/>
            <person name="Hattori M."/>
            <person name="Ohkuma M."/>
            <person name="Hosokawa M."/>
            <person name="Miyashita K."/>
            <person name="Thompson F.L."/>
            <person name="Niwa A."/>
            <person name="Sawabe T."/>
            <person name="Sawabe T."/>
        </authorList>
    </citation>
    <scope>NUCLEOTIDE SEQUENCE [LARGE SCALE GENOMIC DNA]</scope>
    <source>
        <strain evidence="7 8">JCM 19300</strain>
    </source>
</reference>
<dbReference type="Pfam" id="PF07980">
    <property type="entry name" value="SusD_RagB"/>
    <property type="match status" value="1"/>
</dbReference>
<evidence type="ECO:0000256" key="2">
    <source>
        <dbReference type="ARBA" id="ARBA00006275"/>
    </source>
</evidence>
<protein>
    <submittedName>
        <fullName evidence="7">Putative outer membrane protein</fullName>
    </submittedName>
</protein>
<sequence>MAQARFFRGLFHYFLYTTYNGGSIILRDKVPVTKDEFAKGLSPAADVLAFIREDLEYAYANLYKKGAYPDGDLSRVTSGAAGTILGSSYLQELNYSKAMTYFDDVINNHGYELEYDMSKLFTTAGEFNNESIFEINFTSDNIDVSLAPWDGASGTNWLNQLTSNSVQGAAFAPAWAVSAYKNEPMDPLDSRNYYPHPITGVQALRNVPLRASAMIAIVDDYQTLYYEEPTTLYNKFHGTAWGFGYWKHHTNHDIYASESLLPDGTAFSSKNITINRLADVILMQAECKIKTGQVDDALDLINDIRKRWGLVLLGSAGSDLGHSYDDEAYTAQSLMQHLMRVEKPLETSIEGNNIRF</sequence>
<evidence type="ECO:0000259" key="6">
    <source>
        <dbReference type="Pfam" id="PF07980"/>
    </source>
</evidence>
<dbReference type="GO" id="GO:0009279">
    <property type="term" value="C:cell outer membrane"/>
    <property type="evidence" value="ECO:0007669"/>
    <property type="project" value="UniProtKB-SubCell"/>
</dbReference>
<feature type="domain" description="RagB/SusD" evidence="6">
    <location>
        <begin position="222"/>
        <end position="353"/>
    </location>
</feature>
<gene>
    <name evidence="7" type="ORF">JCM19300_1939</name>
</gene>
<keyword evidence="5" id="KW-0998">Cell outer membrane</keyword>
<evidence type="ECO:0000256" key="3">
    <source>
        <dbReference type="ARBA" id="ARBA00022729"/>
    </source>
</evidence>
<comment type="caution">
    <text evidence="7">The sequence shown here is derived from an EMBL/GenBank/DDBJ whole genome shotgun (WGS) entry which is preliminary data.</text>
</comment>
<evidence type="ECO:0000256" key="1">
    <source>
        <dbReference type="ARBA" id="ARBA00004442"/>
    </source>
</evidence>
<proteinExistence type="inferred from homology"/>
<dbReference type="EMBL" id="BBNQ01000012">
    <property type="protein sequence ID" value="GAL63590.1"/>
    <property type="molecule type" value="Genomic_DNA"/>
</dbReference>
<comment type="subcellular location">
    <subcellularLocation>
        <location evidence="1">Cell outer membrane</location>
    </subcellularLocation>
</comment>
<evidence type="ECO:0000313" key="7">
    <source>
        <dbReference type="EMBL" id="GAL63590.1"/>
    </source>
</evidence>
<dbReference type="SUPFAM" id="SSF48452">
    <property type="entry name" value="TPR-like"/>
    <property type="match status" value="1"/>
</dbReference>
<dbReference type="Gene3D" id="1.25.40.390">
    <property type="match status" value="1"/>
</dbReference>
<keyword evidence="4" id="KW-0472">Membrane</keyword>
<comment type="similarity">
    <text evidence="2">Belongs to the SusD family.</text>
</comment>
<keyword evidence="3" id="KW-0732">Signal</keyword>
<evidence type="ECO:0000256" key="5">
    <source>
        <dbReference type="ARBA" id="ARBA00023237"/>
    </source>
</evidence>